<evidence type="ECO:0000313" key="5">
    <source>
        <dbReference type="Proteomes" id="UP000187822"/>
    </source>
</evidence>
<dbReference type="InterPro" id="IPR025491">
    <property type="entry name" value="DUF4382"/>
</dbReference>
<evidence type="ECO:0000259" key="2">
    <source>
        <dbReference type="Pfam" id="PF14321"/>
    </source>
</evidence>
<dbReference type="Proteomes" id="UP000195607">
    <property type="component" value="Chromosome I"/>
</dbReference>
<dbReference type="Proteomes" id="UP000187822">
    <property type="component" value="Chromosome I"/>
</dbReference>
<reference evidence="5" key="3">
    <citation type="submission" date="2016-06" db="EMBL/GenBank/DDBJ databases">
        <authorList>
            <person name="Toshchakov V.S."/>
        </authorList>
    </citation>
    <scope>NUCLEOTIDE SEQUENCE [LARGE SCALE GENOMIC DNA]</scope>
    <source>
        <strain>PM4 (JCM 30641</strain>
        <strain evidence="5">\VKM B-2940)</strain>
    </source>
</reference>
<dbReference type="EMBL" id="LT719092">
    <property type="protein sequence ID" value="SJK84878.1"/>
    <property type="molecule type" value="Genomic_DNA"/>
</dbReference>
<evidence type="ECO:0000313" key="3">
    <source>
        <dbReference type="EMBL" id="SIM62152.1"/>
    </source>
</evidence>
<keyword evidence="1" id="KW-0472">Membrane</keyword>
<feature type="transmembrane region" description="Helical" evidence="1">
    <location>
        <begin position="5"/>
        <end position="25"/>
    </location>
</feature>
<dbReference type="KEGG" id="cdiv:CPM_1061"/>
<gene>
    <name evidence="4" type="ORF">CPM_1061</name>
    <name evidence="3" type="ORF">CSP5_1049</name>
</gene>
<organism evidence="3 6">
    <name type="scientific">Cuniculiplasma divulgatum</name>
    <dbReference type="NCBI Taxonomy" id="1673428"/>
    <lineage>
        <taxon>Archaea</taxon>
        <taxon>Methanobacteriati</taxon>
        <taxon>Thermoplasmatota</taxon>
        <taxon>Thermoplasmata</taxon>
        <taxon>Thermoplasmatales</taxon>
        <taxon>Cuniculiplasmataceae</taxon>
        <taxon>Cuniculiplasma</taxon>
    </lineage>
</organism>
<dbReference type="AlphaFoldDB" id="A0A1N5UMY9"/>
<evidence type="ECO:0000313" key="4">
    <source>
        <dbReference type="EMBL" id="SJK84878.1"/>
    </source>
</evidence>
<dbReference type="Pfam" id="PF14321">
    <property type="entry name" value="DUF4382"/>
    <property type="match status" value="1"/>
</dbReference>
<dbReference type="RefSeq" id="WP_021790053.1">
    <property type="nucleotide sequence ID" value="NZ_LT671858.1"/>
</dbReference>
<sequence>MEKKYIAAIVAVIIIAAGLTGLVYYQASEAAANDGHVAMKVADSPNLGVSGVFMTFSKVSLHSNVSGWTNYSVKSQTIDILGLTTTNASLLTNITLKAGTYTMIRLYITNVSVDILGLSVNFTLHAPFAFINHPFKVSAHGNMNVIIDFNLTQDLSLNAKVFTPNVGVVVN</sequence>
<protein>
    <recommendedName>
        <fullName evidence="2">DUF4382 domain-containing protein</fullName>
    </recommendedName>
</protein>
<reference evidence="3 6" key="1">
    <citation type="submission" date="2016-04" db="EMBL/GenBank/DDBJ databases">
        <authorList>
            <person name="Evans L.H."/>
            <person name="Alamgir A."/>
            <person name="Owens N."/>
            <person name="Weber N.D."/>
            <person name="Virtaneva K."/>
            <person name="Barbian K."/>
            <person name="Babar A."/>
            <person name="Rosenke K."/>
        </authorList>
    </citation>
    <scope>NUCLEOTIDE SEQUENCE [LARGE SCALE GENOMIC DNA]</scope>
    <source>
        <strain evidence="3">S5</strain>
        <strain evidence="6">S5(T) (JCM 30642 \VKM B-2941)</strain>
    </source>
</reference>
<keyword evidence="1" id="KW-0812">Transmembrane</keyword>
<evidence type="ECO:0000256" key="1">
    <source>
        <dbReference type="SAM" id="Phobius"/>
    </source>
</evidence>
<keyword evidence="1" id="KW-1133">Transmembrane helix</keyword>
<keyword evidence="5" id="KW-1185">Reference proteome</keyword>
<reference evidence="4" key="2">
    <citation type="submission" date="2016-06" db="EMBL/GenBank/DDBJ databases">
        <authorList>
            <person name="Olsen C.W."/>
            <person name="Carey S."/>
            <person name="Hinshaw L."/>
            <person name="Karasin A.I."/>
        </authorList>
    </citation>
    <scope>NUCLEOTIDE SEQUENCE [LARGE SCALE GENOMIC DNA]</scope>
    <source>
        <strain evidence="4">PM4</strain>
    </source>
</reference>
<dbReference type="OrthoDB" id="56852at2157"/>
<accession>A0A1N5UMY9</accession>
<dbReference type="EMBL" id="LT671858">
    <property type="protein sequence ID" value="SIM62152.1"/>
    <property type="molecule type" value="Genomic_DNA"/>
</dbReference>
<name>A0A1N5UMY9_9ARCH</name>
<proteinExistence type="predicted"/>
<dbReference type="GeneID" id="41588310"/>
<evidence type="ECO:0000313" key="6">
    <source>
        <dbReference type="Proteomes" id="UP000195607"/>
    </source>
</evidence>
<feature type="domain" description="DUF4382" evidence="2">
    <location>
        <begin position="35"/>
        <end position="156"/>
    </location>
</feature>